<feature type="signal peptide" evidence="1">
    <location>
        <begin position="1"/>
        <end position="22"/>
    </location>
</feature>
<dbReference type="Proteomes" id="UP000431269">
    <property type="component" value="Chromosome"/>
</dbReference>
<dbReference type="KEGG" id="tsv:DSM104635_00644"/>
<dbReference type="InterPro" id="IPR000015">
    <property type="entry name" value="Fimb_usher"/>
</dbReference>
<dbReference type="PANTHER" id="PTHR30451">
    <property type="entry name" value="OUTER MEMBRANE USHER PROTEIN"/>
    <property type="match status" value="1"/>
</dbReference>
<name>A0A6I6MGN8_9CAUL</name>
<dbReference type="InterPro" id="IPR042186">
    <property type="entry name" value="FimD_plug_dom"/>
</dbReference>
<dbReference type="Pfam" id="PF00577">
    <property type="entry name" value="Usher"/>
    <property type="match status" value="1"/>
</dbReference>
<evidence type="ECO:0000313" key="3">
    <source>
        <dbReference type="Proteomes" id="UP000431269"/>
    </source>
</evidence>
<protein>
    <submittedName>
        <fullName evidence="2">F1 capsule-anchoring protein</fullName>
    </submittedName>
</protein>
<proteinExistence type="predicted"/>
<feature type="chain" id="PRO_5026055989" evidence="1">
    <location>
        <begin position="23"/>
        <end position="740"/>
    </location>
</feature>
<dbReference type="GO" id="GO:0009297">
    <property type="term" value="P:pilus assembly"/>
    <property type="evidence" value="ECO:0007669"/>
    <property type="project" value="InterPro"/>
</dbReference>
<gene>
    <name evidence="2" type="primary">caf1A</name>
    <name evidence="2" type="ORF">DSM104635_00644</name>
</gene>
<dbReference type="AlphaFoldDB" id="A0A6I6MGN8"/>
<keyword evidence="3" id="KW-1185">Reference proteome</keyword>
<dbReference type="PANTHER" id="PTHR30451:SF5">
    <property type="entry name" value="SLR0019 PROTEIN"/>
    <property type="match status" value="1"/>
</dbReference>
<evidence type="ECO:0000256" key="1">
    <source>
        <dbReference type="SAM" id="SignalP"/>
    </source>
</evidence>
<organism evidence="2 3">
    <name type="scientific">Terricaulis silvestris</name>
    <dbReference type="NCBI Taxonomy" id="2686094"/>
    <lineage>
        <taxon>Bacteria</taxon>
        <taxon>Pseudomonadati</taxon>
        <taxon>Pseudomonadota</taxon>
        <taxon>Alphaproteobacteria</taxon>
        <taxon>Caulobacterales</taxon>
        <taxon>Caulobacteraceae</taxon>
        <taxon>Terricaulis</taxon>
    </lineage>
</organism>
<dbReference type="GO" id="GO:0009279">
    <property type="term" value="C:cell outer membrane"/>
    <property type="evidence" value="ECO:0007669"/>
    <property type="project" value="TreeGrafter"/>
</dbReference>
<keyword evidence="1" id="KW-0732">Signal</keyword>
<dbReference type="Gene3D" id="2.60.40.2610">
    <property type="entry name" value="Outer membrane usher protein FimD, plug domain"/>
    <property type="match status" value="1"/>
</dbReference>
<dbReference type="Gene3D" id="2.60.40.3110">
    <property type="match status" value="1"/>
</dbReference>
<reference evidence="3" key="1">
    <citation type="submission" date="2019-12" db="EMBL/GenBank/DDBJ databases">
        <title>Complete genome of Terracaulis silvestris 0127_4.</title>
        <authorList>
            <person name="Vieira S."/>
            <person name="Riedel T."/>
            <person name="Sproer C."/>
            <person name="Pascual J."/>
            <person name="Boedeker C."/>
            <person name="Overmann J."/>
        </authorList>
    </citation>
    <scope>NUCLEOTIDE SEQUENCE [LARGE SCALE GENOMIC DNA]</scope>
    <source>
        <strain evidence="3">0127_4</strain>
    </source>
</reference>
<sequence length="740" mass="78641">MSSIRTTALLCASLALAAPAWAEDAAPFVTQLRLPARDTALDTFAWRRGDDVLVSRADLARLSIQAPGAEERVSLASVPGLTYALDDAAAAIVLTCSARCFDVQRLAPRAEHTASPLQNARGAYMNYDAEAQWLDGRGVVASGVAEGAMFGPWGLVESSWLGASTGEARGLARLETRWTVDRPEQHLRMRIGDSSAIAASGAPVRFGGVQIGRHFGLQPSLITHPTATLSGEAQSASTVELYVDGALRAREHVAAGPFAFENAPLVTGAGEAELVVTDVAGRQQVITRPFFVSMALLRPGLSDWSVSAGAERLAFGRENADYGESFVSGRYRLGLTNTVTAEAGIDVGDASTTFQAGATAAHIMFGQVRLAHAETADGGATEAAWLYQTSRWSLGLQSETRDPSFSMLGLRDNRLLRSTAMQASVNLEHYGSASFVAAAVDEVEASEARTYALSYSPDLTFGTLTARLLYTEREERELSFGLHFALALDSDISHSFAYEIDDYGATYRASSQRSPAFGGGDGWRARSVFGRQQRLEFSGSRRGRIGDTVVQVARTQEDVGARLQHSGSIGAIEGYRFAARPIRGAFALVDVGSPNVGIARDRLNIGATGRDGRVIATGLRPYDVNAISLSADDLPFDHATAATEIRVAPGEGAGVVVRFTESTQTLTEAHARMANGAFAMRGDILIRLRDGARFPIGANGRVVLLGLERGDVFELASNRRCSTAGGENVTSPDLVISCAA</sequence>
<dbReference type="RefSeq" id="WP_158764819.1">
    <property type="nucleotide sequence ID" value="NZ_CP047045.1"/>
</dbReference>
<evidence type="ECO:0000313" key="2">
    <source>
        <dbReference type="EMBL" id="QGZ93830.1"/>
    </source>
</evidence>
<accession>A0A6I6MGN8</accession>
<dbReference type="GO" id="GO:0015473">
    <property type="term" value="F:fimbrial usher porin activity"/>
    <property type="evidence" value="ECO:0007669"/>
    <property type="project" value="InterPro"/>
</dbReference>
<dbReference type="EMBL" id="CP047045">
    <property type="protein sequence ID" value="QGZ93830.1"/>
    <property type="molecule type" value="Genomic_DNA"/>
</dbReference>